<reference evidence="1 2" key="1">
    <citation type="submission" date="2013-03" db="EMBL/GenBank/DDBJ databases">
        <title>The Genome Sequence of Exophiala aquamarina CBS 119918.</title>
        <authorList>
            <consortium name="The Broad Institute Genomics Platform"/>
            <person name="Cuomo C."/>
            <person name="de Hoog S."/>
            <person name="Gorbushina A."/>
            <person name="Walker B."/>
            <person name="Young S.K."/>
            <person name="Zeng Q."/>
            <person name="Gargeya S."/>
            <person name="Fitzgerald M."/>
            <person name="Haas B."/>
            <person name="Abouelleil A."/>
            <person name="Allen A.W."/>
            <person name="Alvarado L."/>
            <person name="Arachchi H.M."/>
            <person name="Berlin A.M."/>
            <person name="Chapman S.B."/>
            <person name="Gainer-Dewar J."/>
            <person name="Goldberg J."/>
            <person name="Griggs A."/>
            <person name="Gujja S."/>
            <person name="Hansen M."/>
            <person name="Howarth C."/>
            <person name="Imamovic A."/>
            <person name="Ireland A."/>
            <person name="Larimer J."/>
            <person name="McCowan C."/>
            <person name="Murphy C."/>
            <person name="Pearson M."/>
            <person name="Poon T.W."/>
            <person name="Priest M."/>
            <person name="Roberts A."/>
            <person name="Saif S."/>
            <person name="Shea T."/>
            <person name="Sisk P."/>
            <person name="Sykes S."/>
            <person name="Wortman J."/>
            <person name="Nusbaum C."/>
            <person name="Birren B."/>
        </authorList>
    </citation>
    <scope>NUCLEOTIDE SEQUENCE [LARGE SCALE GENOMIC DNA]</scope>
    <source>
        <strain evidence="1 2">CBS 119918</strain>
    </source>
</reference>
<dbReference type="EMBL" id="AMGV01000003">
    <property type="protein sequence ID" value="KEF59931.1"/>
    <property type="molecule type" value="Genomic_DNA"/>
</dbReference>
<dbReference type="RefSeq" id="XP_013262521.1">
    <property type="nucleotide sequence ID" value="XM_013407067.1"/>
</dbReference>
<dbReference type="InterPro" id="IPR021858">
    <property type="entry name" value="Fun_TF"/>
</dbReference>
<dbReference type="HOGENOM" id="CLU_014597_2_1_1"/>
<dbReference type="OrthoDB" id="39175at2759"/>
<dbReference type="VEuPathDB" id="FungiDB:A1O9_04779"/>
<dbReference type="GeneID" id="25279708"/>
<evidence type="ECO:0000313" key="1">
    <source>
        <dbReference type="EMBL" id="KEF59931.1"/>
    </source>
</evidence>
<comment type="caution">
    <text evidence="1">The sequence shown here is derived from an EMBL/GenBank/DDBJ whole genome shotgun (WGS) entry which is preliminary data.</text>
</comment>
<sequence length="317" mass="36044">MAMTLQSMAAACLSRAFPRLASQGVFPRNRAIEEIKREMRLEKSFTIAFLCSIILGHSANWHADSDLGLPLYRSAKRLAETACVTTSQESTISDQRRSIFFDQAMMYWRTILSFVSDDAYIHERTLRSSESLLQVQSAPHPWALIATEMMDAIPEVGATIHAHRQKHGHLCVWKRLHIEDIQKAMSTCERLEHTLIHWALLAEHEILDPGTSSTPISHFLAVSQAYRLTGLIQIYRTFPDIHLSRLKSGESVPAFEEVTLPTADDADNIPDWMPNQWLRELSMYVVDVLMAVPFESYTRSIQAFLYVALSSEMKHAN</sequence>
<dbReference type="STRING" id="1182545.A0A072PJ66"/>
<name>A0A072PJ66_9EURO</name>
<evidence type="ECO:0008006" key="3">
    <source>
        <dbReference type="Google" id="ProtNLM"/>
    </source>
</evidence>
<dbReference type="Proteomes" id="UP000027920">
    <property type="component" value="Unassembled WGS sequence"/>
</dbReference>
<organism evidence="1 2">
    <name type="scientific">Exophiala aquamarina CBS 119918</name>
    <dbReference type="NCBI Taxonomy" id="1182545"/>
    <lineage>
        <taxon>Eukaryota</taxon>
        <taxon>Fungi</taxon>
        <taxon>Dikarya</taxon>
        <taxon>Ascomycota</taxon>
        <taxon>Pezizomycotina</taxon>
        <taxon>Eurotiomycetes</taxon>
        <taxon>Chaetothyriomycetidae</taxon>
        <taxon>Chaetothyriales</taxon>
        <taxon>Herpotrichiellaceae</taxon>
        <taxon>Exophiala</taxon>
    </lineage>
</organism>
<evidence type="ECO:0000313" key="2">
    <source>
        <dbReference type="Proteomes" id="UP000027920"/>
    </source>
</evidence>
<keyword evidence="2" id="KW-1185">Reference proteome</keyword>
<protein>
    <recommendedName>
        <fullName evidence="3">Transcription factor domain-containing protein</fullName>
    </recommendedName>
</protein>
<dbReference type="AlphaFoldDB" id="A0A072PJ66"/>
<accession>A0A072PJ66</accession>
<gene>
    <name evidence="1" type="ORF">A1O9_04779</name>
</gene>
<dbReference type="Pfam" id="PF11951">
    <property type="entry name" value="Fungal_trans_2"/>
    <property type="match status" value="1"/>
</dbReference>
<proteinExistence type="predicted"/>